<gene>
    <name evidence="3" type="ORF">ADA01nite_00550</name>
</gene>
<keyword evidence="4" id="KW-1185">Reference proteome</keyword>
<dbReference type="InterPro" id="IPR011041">
    <property type="entry name" value="Quinoprot_gluc/sorb_DH_b-prop"/>
</dbReference>
<feature type="domain" description="Glucose/Sorbosone dehydrogenase" evidence="2">
    <location>
        <begin position="76"/>
        <end position="383"/>
    </location>
</feature>
<dbReference type="EMBL" id="BJXX01000008">
    <property type="protein sequence ID" value="GEN32595.1"/>
    <property type="molecule type" value="Genomic_DNA"/>
</dbReference>
<protein>
    <submittedName>
        <fullName evidence="3">Glucose sorbosone dehydrogenase</fullName>
    </submittedName>
</protein>
<dbReference type="Pfam" id="PF07995">
    <property type="entry name" value="GSDH"/>
    <property type="match status" value="1"/>
</dbReference>
<sequence length="400" mass="44404">MRKYNGRLAIAGFMYIGILAMILGCTPDKGSDAVPQKQASQEKKEQSALPVSLAREAVPLPEADTPYEPEVIAEGLNVPWALAMAPDGRMFFTERPGTLRIIENGKVLPQPALSFPPPFVEKGESGLLGLAIDPDFLTNRYLYVYHSYEQDGQIKNRVLRLTESKNRARVDKVLLDGIPGNYNHNGGRLKIGPDGMLYITTGDALERERSQEKDDLAGKILRIRLDGTIPEDNPDPNSPVYSLGHRNPQGLAWHPETGKLYSVEHGQSAHDELNLIEPGANYGWPVIEGDKTEEGKKRPLLHSGEQTWAPSGIVFIQQGRWKGQLLAANLRGEQIWKAELDGENPIKVVSLNSLFPGEFGRIRDIAESPDGSLYFMTNNRDGRGKERSGDDKIIRLKPRL</sequence>
<feature type="region of interest" description="Disordered" evidence="1">
    <location>
        <begin position="30"/>
        <end position="49"/>
    </location>
</feature>
<evidence type="ECO:0000259" key="2">
    <source>
        <dbReference type="Pfam" id="PF07995"/>
    </source>
</evidence>
<name>A0A511V125_9BACL</name>
<dbReference type="InterPro" id="IPR012938">
    <property type="entry name" value="Glc/Sorbosone_DH"/>
</dbReference>
<dbReference type="AlphaFoldDB" id="A0A511V125"/>
<accession>A0A511V125</accession>
<evidence type="ECO:0000256" key="1">
    <source>
        <dbReference type="SAM" id="MobiDB-lite"/>
    </source>
</evidence>
<dbReference type="PANTHER" id="PTHR19328">
    <property type="entry name" value="HEDGEHOG-INTERACTING PROTEIN"/>
    <property type="match status" value="1"/>
</dbReference>
<comment type="caution">
    <text evidence="3">The sequence shown here is derived from an EMBL/GenBank/DDBJ whole genome shotgun (WGS) entry which is preliminary data.</text>
</comment>
<proteinExistence type="predicted"/>
<dbReference type="PANTHER" id="PTHR19328:SF13">
    <property type="entry name" value="HIPL1 PROTEIN"/>
    <property type="match status" value="1"/>
</dbReference>
<evidence type="ECO:0000313" key="3">
    <source>
        <dbReference type="EMBL" id="GEN32595.1"/>
    </source>
</evidence>
<dbReference type="Gene3D" id="2.120.10.30">
    <property type="entry name" value="TolB, C-terminal domain"/>
    <property type="match status" value="1"/>
</dbReference>
<organism evidence="3 4">
    <name type="scientific">Aneurinibacillus danicus</name>
    <dbReference type="NCBI Taxonomy" id="267746"/>
    <lineage>
        <taxon>Bacteria</taxon>
        <taxon>Bacillati</taxon>
        <taxon>Bacillota</taxon>
        <taxon>Bacilli</taxon>
        <taxon>Bacillales</taxon>
        <taxon>Paenibacillaceae</taxon>
        <taxon>Aneurinibacillus group</taxon>
        <taxon>Aneurinibacillus</taxon>
    </lineage>
</organism>
<dbReference type="PROSITE" id="PS51257">
    <property type="entry name" value="PROKAR_LIPOPROTEIN"/>
    <property type="match status" value="1"/>
</dbReference>
<reference evidence="3 4" key="1">
    <citation type="submission" date="2019-07" db="EMBL/GenBank/DDBJ databases">
        <title>Whole genome shotgun sequence of Aneurinibacillus danicus NBRC 102444.</title>
        <authorList>
            <person name="Hosoyama A."/>
            <person name="Uohara A."/>
            <person name="Ohji S."/>
            <person name="Ichikawa N."/>
        </authorList>
    </citation>
    <scope>NUCLEOTIDE SEQUENCE [LARGE SCALE GENOMIC DNA]</scope>
    <source>
        <strain evidence="3 4">NBRC 102444</strain>
    </source>
</reference>
<evidence type="ECO:0000313" key="4">
    <source>
        <dbReference type="Proteomes" id="UP000321157"/>
    </source>
</evidence>
<dbReference type="Proteomes" id="UP000321157">
    <property type="component" value="Unassembled WGS sequence"/>
</dbReference>
<dbReference type="RefSeq" id="WP_246147173.1">
    <property type="nucleotide sequence ID" value="NZ_BJXX01000008.1"/>
</dbReference>
<dbReference type="InterPro" id="IPR011042">
    <property type="entry name" value="6-blade_b-propeller_TolB-like"/>
</dbReference>
<dbReference type="SUPFAM" id="SSF50952">
    <property type="entry name" value="Soluble quinoprotein glucose dehydrogenase"/>
    <property type="match status" value="1"/>
</dbReference>